<proteinExistence type="predicted"/>
<organism evidence="1">
    <name type="scientific">marine sediment metagenome</name>
    <dbReference type="NCBI Taxonomy" id="412755"/>
    <lineage>
        <taxon>unclassified sequences</taxon>
        <taxon>metagenomes</taxon>
        <taxon>ecological metagenomes</taxon>
    </lineage>
</organism>
<sequence length="40" mass="4733">RVVSFEDKLVITFSRVIKEPILAEMFIRRLEELGIKTNKL</sequence>
<feature type="non-terminal residue" evidence="1">
    <location>
        <position position="1"/>
    </location>
</feature>
<comment type="caution">
    <text evidence="1">The sequence shown here is derived from an EMBL/GenBank/DDBJ whole genome shotgun (WGS) entry which is preliminary data.</text>
</comment>
<gene>
    <name evidence="1" type="ORF">S12H4_19123</name>
</gene>
<name>X1RLC0_9ZZZZ</name>
<dbReference type="AlphaFoldDB" id="X1RLC0"/>
<evidence type="ECO:0000313" key="1">
    <source>
        <dbReference type="EMBL" id="GAI81542.1"/>
    </source>
</evidence>
<accession>X1RLC0</accession>
<protein>
    <submittedName>
        <fullName evidence="1">Uncharacterized protein</fullName>
    </submittedName>
</protein>
<dbReference type="EMBL" id="BARW01009524">
    <property type="protein sequence ID" value="GAI81542.1"/>
    <property type="molecule type" value="Genomic_DNA"/>
</dbReference>
<reference evidence="1" key="1">
    <citation type="journal article" date="2014" name="Front. Microbiol.">
        <title>High frequency of phylogenetically diverse reductive dehalogenase-homologous genes in deep subseafloor sedimentary metagenomes.</title>
        <authorList>
            <person name="Kawai M."/>
            <person name="Futagami T."/>
            <person name="Toyoda A."/>
            <person name="Takaki Y."/>
            <person name="Nishi S."/>
            <person name="Hori S."/>
            <person name="Arai W."/>
            <person name="Tsubouchi T."/>
            <person name="Morono Y."/>
            <person name="Uchiyama I."/>
            <person name="Ito T."/>
            <person name="Fujiyama A."/>
            <person name="Inagaki F."/>
            <person name="Takami H."/>
        </authorList>
    </citation>
    <scope>NUCLEOTIDE SEQUENCE</scope>
    <source>
        <strain evidence="1">Expedition CK06-06</strain>
    </source>
</reference>